<organism evidence="1 2">
    <name type="scientific">Sinorhizobium meliloti CCNWSX0020</name>
    <dbReference type="NCBI Taxonomy" id="1107881"/>
    <lineage>
        <taxon>Bacteria</taxon>
        <taxon>Pseudomonadati</taxon>
        <taxon>Pseudomonadota</taxon>
        <taxon>Alphaproteobacteria</taxon>
        <taxon>Hyphomicrobiales</taxon>
        <taxon>Rhizobiaceae</taxon>
        <taxon>Sinorhizobium/Ensifer group</taxon>
        <taxon>Sinorhizobium</taxon>
    </lineage>
</organism>
<evidence type="ECO:0000313" key="2">
    <source>
        <dbReference type="Proteomes" id="UP000004038"/>
    </source>
</evidence>
<dbReference type="Proteomes" id="UP000004038">
    <property type="component" value="Unassembled WGS sequence"/>
</dbReference>
<sequence>MRGVLSASFDLPVLLNAPRVFFLHARGPPQRL</sequence>
<reference evidence="1 2" key="1">
    <citation type="journal article" date="2012" name="J. Bacteriol.">
        <title>Draft Genome Sequence of Sinorhizobium meliloti CCNWSX0020, a Nitrogen-Fixing Symbiont with Copper Tolerance Capability Isolated from Lead-Zinc Mine Tailings.</title>
        <authorList>
            <person name="Li Z."/>
            <person name="Ma Z."/>
            <person name="Hao X."/>
            <person name="Wei G."/>
        </authorList>
    </citation>
    <scope>NUCLEOTIDE SEQUENCE [LARGE SCALE GENOMIC DNA]</scope>
    <source>
        <strain evidence="1 2">CCNWSX0020</strain>
    </source>
</reference>
<gene>
    <name evidence="1" type="ORF">SM0020_08456</name>
</gene>
<dbReference type="AlphaFoldDB" id="H0FWX6"/>
<dbReference type="EMBL" id="AGVV01000011">
    <property type="protein sequence ID" value="EHK78536.1"/>
    <property type="molecule type" value="Genomic_DNA"/>
</dbReference>
<name>H0FWX6_RHIML</name>
<evidence type="ECO:0000313" key="1">
    <source>
        <dbReference type="EMBL" id="EHK78536.1"/>
    </source>
</evidence>
<accession>H0FWX6</accession>
<proteinExistence type="predicted"/>
<protein>
    <submittedName>
        <fullName evidence="1">Uncharacterized protein</fullName>
    </submittedName>
</protein>